<accession>A0AAQ1HJK5</accession>
<dbReference type="EMBL" id="FOLS01000003">
    <property type="protein sequence ID" value="SFC12359.1"/>
    <property type="molecule type" value="Genomic_DNA"/>
</dbReference>
<evidence type="ECO:0000313" key="1">
    <source>
        <dbReference type="EMBL" id="SFC12359.1"/>
    </source>
</evidence>
<name>A0AAQ1HJK5_9PSED</name>
<evidence type="ECO:0000313" key="2">
    <source>
        <dbReference type="Proteomes" id="UP000183385"/>
    </source>
</evidence>
<dbReference type="AlphaFoldDB" id="A0AAQ1HJK5"/>
<evidence type="ECO:0008006" key="3">
    <source>
        <dbReference type="Google" id="ProtNLM"/>
    </source>
</evidence>
<dbReference type="Proteomes" id="UP000183385">
    <property type="component" value="Unassembled WGS sequence"/>
</dbReference>
<keyword evidence="2" id="KW-1185">Reference proteome</keyword>
<sequence>MEESGIVGFIVTGAMEKVTDFRTAPFCSQAIFAQMLGLEDITEDVVRGWVETKTVPTAKIGRRRVINLHKIRRDLDRGKSIFCQGDYDDAVPMRAFARTCKASGSTPATTTS</sequence>
<organism evidence="1 2">
    <name type="scientific">Pseudomonas citronellolis</name>
    <dbReference type="NCBI Taxonomy" id="53408"/>
    <lineage>
        <taxon>Bacteria</taxon>
        <taxon>Pseudomonadati</taxon>
        <taxon>Pseudomonadota</taxon>
        <taxon>Gammaproteobacteria</taxon>
        <taxon>Pseudomonadales</taxon>
        <taxon>Pseudomonadaceae</taxon>
        <taxon>Pseudomonas</taxon>
    </lineage>
</organism>
<proteinExistence type="predicted"/>
<gene>
    <name evidence="1" type="ORF">SAMN05216577_1034</name>
</gene>
<protein>
    <recommendedName>
        <fullName evidence="3">DNA-binding protein</fullName>
    </recommendedName>
</protein>
<reference evidence="1 2" key="1">
    <citation type="submission" date="2016-10" db="EMBL/GenBank/DDBJ databases">
        <authorList>
            <person name="Varghese N."/>
            <person name="Submissions S."/>
        </authorList>
    </citation>
    <scope>NUCLEOTIDE SEQUENCE [LARGE SCALE GENOMIC DNA]</scope>
    <source>
        <strain evidence="1 2">LMG 18378</strain>
    </source>
</reference>
<comment type="caution">
    <text evidence="1">The sequence shown here is derived from an EMBL/GenBank/DDBJ whole genome shotgun (WGS) entry which is preliminary data.</text>
</comment>